<dbReference type="Proteomes" id="UP000717996">
    <property type="component" value="Unassembled WGS sequence"/>
</dbReference>
<protein>
    <submittedName>
        <fullName evidence="1">Uncharacterized protein</fullName>
    </submittedName>
</protein>
<accession>A0A9P6Y5Q8</accession>
<proteinExistence type="predicted"/>
<dbReference type="AlphaFoldDB" id="A0A9P6Y5Q8"/>
<evidence type="ECO:0000313" key="2">
    <source>
        <dbReference type="Proteomes" id="UP000717996"/>
    </source>
</evidence>
<sequence>MLSANGIIQWRVKRPFSATTYLCYPLTSSAQQMSSYLDRLVVKLEKLAIILTATVKNFQYVKFQDCQRPRNEGGITILDPSTQHSALQLRWLTPLFLSSDQAFNPDSFATSLMRYTLCALSFAPSPVLPLPFPERRPTDLHKTGYFNSLFKTINQMDFEINWMALNTSSAAEIPLSRICPLLLINDPDYTCNYWKSNLVKDLYRFSTVNGRLTPITSFLSRKHRNRSEAYFDFISLAYLLAILELASHPGHSFGTPQFHIQHEPFFGVSIIPSCQHVPDCTKSCLTLLLMNDVRYVAQSNLMSMFYGLVHLTAYVGYTFNSFLRPDLMSDF</sequence>
<name>A0A9P6Y5Q8_RHIOR</name>
<organism evidence="1 2">
    <name type="scientific">Rhizopus oryzae</name>
    <name type="common">Mucormycosis agent</name>
    <name type="synonym">Rhizopus arrhizus var. delemar</name>
    <dbReference type="NCBI Taxonomy" id="64495"/>
    <lineage>
        <taxon>Eukaryota</taxon>
        <taxon>Fungi</taxon>
        <taxon>Fungi incertae sedis</taxon>
        <taxon>Mucoromycota</taxon>
        <taxon>Mucoromycotina</taxon>
        <taxon>Mucoromycetes</taxon>
        <taxon>Mucorales</taxon>
        <taxon>Mucorineae</taxon>
        <taxon>Rhizopodaceae</taxon>
        <taxon>Rhizopus</taxon>
    </lineage>
</organism>
<evidence type="ECO:0000313" key="1">
    <source>
        <dbReference type="EMBL" id="KAG1540094.1"/>
    </source>
</evidence>
<comment type="caution">
    <text evidence="1">The sequence shown here is derived from an EMBL/GenBank/DDBJ whole genome shotgun (WGS) entry which is preliminary data.</text>
</comment>
<dbReference type="OrthoDB" id="2417874at2759"/>
<gene>
    <name evidence="1" type="ORF">G6F51_008735</name>
</gene>
<dbReference type="EMBL" id="JAANIT010001480">
    <property type="protein sequence ID" value="KAG1540094.1"/>
    <property type="molecule type" value="Genomic_DNA"/>
</dbReference>
<reference evidence="1" key="1">
    <citation type="journal article" date="2020" name="Microb. Genom.">
        <title>Genetic diversity of clinical and environmental Mucorales isolates obtained from an investigation of mucormycosis cases among solid organ transplant recipients.</title>
        <authorList>
            <person name="Nguyen M.H."/>
            <person name="Kaul D."/>
            <person name="Muto C."/>
            <person name="Cheng S.J."/>
            <person name="Richter R.A."/>
            <person name="Bruno V.M."/>
            <person name="Liu G."/>
            <person name="Beyhan S."/>
            <person name="Sundermann A.J."/>
            <person name="Mounaud S."/>
            <person name="Pasculle A.W."/>
            <person name="Nierman W.C."/>
            <person name="Driscoll E."/>
            <person name="Cumbie R."/>
            <person name="Clancy C.J."/>
            <person name="Dupont C.L."/>
        </authorList>
    </citation>
    <scope>NUCLEOTIDE SEQUENCE</scope>
    <source>
        <strain evidence="1">GL16</strain>
    </source>
</reference>